<dbReference type="OrthoDB" id="4719016at2759"/>
<gene>
    <name evidence="1" type="ORF">ATEIFO6365_0013027300</name>
</gene>
<dbReference type="Pfam" id="PF04607">
    <property type="entry name" value="RelA_SpoT"/>
    <property type="match status" value="1"/>
</dbReference>
<sequence length="490" mass="56223">MGSIEMDTSAIKAFLKEWPKHQHFYEAIASTARDICVKSLQQRGIQCSAESRIKETASLERKLYARQKARLRPYNNMADIPNDIVDLAGVRIRLYFPGQSRAVGRIIRRVFVVKNEKIFPEPVNGKNTAITHDAAHEYQGDGVLSDKDAPDEEDDVLDALPELFPGYRADHYHVNLRPEDWPPGKNWETGRVEIQVVSILRHVWAEVEHDLVYKNLAVAGDAERQALNGLSGAIDLGERFLDQLYDLQRFNGPFETVHQLGSYLLQCMQVKMDGRSDDLENLVENLGEVDLLWQLLRATGLNGRQQFRKVLEKLDFSVHSQGLSPVTVGRHTIRPTIINYIMDEIVRSAYGERSVAGRLEMRRRQGEENKYKLEAIIDSFVLVSHLFGMEERVALVMNTSWDTAAWNRVTQMVEWLHGDEPWKFYERQAQLEPTGKDMIDRLWAHLESHDQRPMQMVFRLARLGVVKTRVADKTRLVPALETLIGCTKLK</sequence>
<comment type="caution">
    <text evidence="1">The sequence shown here is derived from an EMBL/GenBank/DDBJ whole genome shotgun (WGS) entry which is preliminary data.</text>
</comment>
<dbReference type="PANTHER" id="PTHR41773">
    <property type="entry name" value="GTP PYROPHOSPHATASE-RELATED"/>
    <property type="match status" value="1"/>
</dbReference>
<organism evidence="1 2">
    <name type="scientific">Aspergillus terreus</name>
    <dbReference type="NCBI Taxonomy" id="33178"/>
    <lineage>
        <taxon>Eukaryota</taxon>
        <taxon>Fungi</taxon>
        <taxon>Dikarya</taxon>
        <taxon>Ascomycota</taxon>
        <taxon>Pezizomycotina</taxon>
        <taxon>Eurotiomycetes</taxon>
        <taxon>Eurotiomycetidae</taxon>
        <taxon>Eurotiales</taxon>
        <taxon>Aspergillaceae</taxon>
        <taxon>Aspergillus</taxon>
        <taxon>Aspergillus subgen. Circumdati</taxon>
    </lineage>
</organism>
<dbReference type="PANTHER" id="PTHR41773:SF1">
    <property type="entry name" value="RELA_SPOT DOMAIN-CONTAINING PROTEIN"/>
    <property type="match status" value="1"/>
</dbReference>
<keyword evidence="2" id="KW-1185">Reference proteome</keyword>
<dbReference type="GO" id="GO:0015969">
    <property type="term" value="P:guanosine tetraphosphate metabolic process"/>
    <property type="evidence" value="ECO:0007669"/>
    <property type="project" value="InterPro"/>
</dbReference>
<evidence type="ECO:0000313" key="1">
    <source>
        <dbReference type="EMBL" id="GFF20939.1"/>
    </source>
</evidence>
<accession>A0A5M3ZCI0</accession>
<reference evidence="1 2" key="1">
    <citation type="submission" date="2020-01" db="EMBL/GenBank/DDBJ databases">
        <title>Aspergillus terreus IFO 6365 whole genome shotgun sequence.</title>
        <authorList>
            <person name="Kanamasa S."/>
            <person name="Takahashi H."/>
        </authorList>
    </citation>
    <scope>NUCLEOTIDE SEQUENCE [LARGE SCALE GENOMIC DNA]</scope>
    <source>
        <strain evidence="1 2">IFO 6365</strain>
    </source>
</reference>
<dbReference type="InterPro" id="IPR007685">
    <property type="entry name" value="RelA_SpoT"/>
</dbReference>
<dbReference type="CDD" id="cd05399">
    <property type="entry name" value="NT_Rel-Spo_like"/>
    <property type="match status" value="1"/>
</dbReference>
<proteinExistence type="predicted"/>
<evidence type="ECO:0000313" key="2">
    <source>
        <dbReference type="Proteomes" id="UP000452235"/>
    </source>
</evidence>
<dbReference type="SUPFAM" id="SSF81301">
    <property type="entry name" value="Nucleotidyltransferase"/>
    <property type="match status" value="1"/>
</dbReference>
<dbReference type="InterPro" id="IPR043519">
    <property type="entry name" value="NT_sf"/>
</dbReference>
<name>A0A5M3ZCI0_ASPTE</name>
<dbReference type="SMART" id="SM00954">
    <property type="entry name" value="RelA_SpoT"/>
    <property type="match status" value="1"/>
</dbReference>
<dbReference type="Gene3D" id="3.30.460.10">
    <property type="entry name" value="Beta Polymerase, domain 2"/>
    <property type="match status" value="1"/>
</dbReference>
<dbReference type="VEuPathDB" id="FungiDB:ATEG_09772"/>
<dbReference type="AlphaFoldDB" id="A0A5M3ZCI0"/>
<protein>
    <submittedName>
        <fullName evidence="1">Uncharacterized protein</fullName>
    </submittedName>
</protein>
<dbReference type="EMBL" id="BLJY01000013">
    <property type="protein sequence ID" value="GFF20939.1"/>
    <property type="molecule type" value="Genomic_DNA"/>
</dbReference>
<dbReference type="Proteomes" id="UP000452235">
    <property type="component" value="Unassembled WGS sequence"/>
</dbReference>